<name>A0A820K493_9BILA</name>
<protein>
    <submittedName>
        <fullName evidence="2">Uncharacterized protein</fullName>
    </submittedName>
</protein>
<dbReference type="EMBL" id="CAJOBD010046273">
    <property type="protein sequence ID" value="CAF4336790.1"/>
    <property type="molecule type" value="Genomic_DNA"/>
</dbReference>
<proteinExistence type="predicted"/>
<evidence type="ECO:0000256" key="1">
    <source>
        <dbReference type="SAM" id="MobiDB-lite"/>
    </source>
</evidence>
<dbReference type="Proteomes" id="UP000663836">
    <property type="component" value="Unassembled WGS sequence"/>
</dbReference>
<feature type="non-terminal residue" evidence="2">
    <location>
        <position position="1"/>
    </location>
</feature>
<evidence type="ECO:0000313" key="3">
    <source>
        <dbReference type="Proteomes" id="UP000663836"/>
    </source>
</evidence>
<comment type="caution">
    <text evidence="2">The sequence shown here is derived from an EMBL/GenBank/DDBJ whole genome shotgun (WGS) entry which is preliminary data.</text>
</comment>
<organism evidence="2 3">
    <name type="scientific">Rotaria sordida</name>
    <dbReference type="NCBI Taxonomy" id="392033"/>
    <lineage>
        <taxon>Eukaryota</taxon>
        <taxon>Metazoa</taxon>
        <taxon>Spiralia</taxon>
        <taxon>Gnathifera</taxon>
        <taxon>Rotifera</taxon>
        <taxon>Eurotatoria</taxon>
        <taxon>Bdelloidea</taxon>
        <taxon>Philodinida</taxon>
        <taxon>Philodinidae</taxon>
        <taxon>Rotaria</taxon>
    </lineage>
</organism>
<feature type="region of interest" description="Disordered" evidence="1">
    <location>
        <begin position="1"/>
        <end position="66"/>
    </location>
</feature>
<sequence length="66" mass="7387">MESPRIFIRSTTSNNKASSEGFSSDITTPSNSHTQIRNQSNDKQQSEEDLSDFLPSSPELPLKPIY</sequence>
<reference evidence="2" key="1">
    <citation type="submission" date="2021-02" db="EMBL/GenBank/DDBJ databases">
        <authorList>
            <person name="Nowell W R."/>
        </authorList>
    </citation>
    <scope>NUCLEOTIDE SEQUENCE</scope>
</reference>
<evidence type="ECO:0000313" key="2">
    <source>
        <dbReference type="EMBL" id="CAF4336790.1"/>
    </source>
</evidence>
<gene>
    <name evidence="2" type="ORF">JBS370_LOCUS41482</name>
</gene>
<dbReference type="AlphaFoldDB" id="A0A820K493"/>
<accession>A0A820K493</accession>
<feature type="compositionally biased region" description="Polar residues" evidence="1">
    <location>
        <begin position="9"/>
        <end position="43"/>
    </location>
</feature>